<dbReference type="PANTHER" id="PTHR43649:SF12">
    <property type="entry name" value="DIACETYLCHITOBIOSE BINDING PROTEIN DASA"/>
    <property type="match status" value="1"/>
</dbReference>
<dbReference type="InterPro" id="IPR006059">
    <property type="entry name" value="SBP"/>
</dbReference>
<keyword evidence="3" id="KW-1185">Reference proteome</keyword>
<reference evidence="2 3" key="1">
    <citation type="submission" date="2020-09" db="EMBL/GenBank/DDBJ databases">
        <title>Isolation and identification of active actinomycetes.</title>
        <authorList>
            <person name="Li X."/>
        </authorList>
    </citation>
    <scope>NUCLEOTIDE SEQUENCE [LARGE SCALE GENOMIC DNA]</scope>
    <source>
        <strain evidence="2 3">NEAU-LLC</strain>
    </source>
</reference>
<proteinExistence type="predicted"/>
<dbReference type="PANTHER" id="PTHR43649">
    <property type="entry name" value="ARABINOSE-BINDING PROTEIN-RELATED"/>
    <property type="match status" value="1"/>
</dbReference>
<dbReference type="Pfam" id="PF01547">
    <property type="entry name" value="SBP_bac_1"/>
    <property type="match status" value="1"/>
</dbReference>
<protein>
    <submittedName>
        <fullName evidence="2">ABC transporter substrate-binding protein</fullName>
    </submittedName>
</protein>
<dbReference type="PROSITE" id="PS51257">
    <property type="entry name" value="PROKAR_LIPOPROTEIN"/>
    <property type="match status" value="1"/>
</dbReference>
<keyword evidence="1" id="KW-0732">Signal</keyword>
<dbReference type="Gene3D" id="3.40.190.10">
    <property type="entry name" value="Periplasmic binding protein-like II"/>
    <property type="match status" value="1"/>
</dbReference>
<accession>A0ABR8NMA8</accession>
<name>A0ABR8NMA8_9MICO</name>
<evidence type="ECO:0000313" key="2">
    <source>
        <dbReference type="EMBL" id="MBD3941802.1"/>
    </source>
</evidence>
<gene>
    <name evidence="2" type="ORF">IF188_08865</name>
</gene>
<evidence type="ECO:0000313" key="3">
    <source>
        <dbReference type="Proteomes" id="UP000598426"/>
    </source>
</evidence>
<comment type="caution">
    <text evidence="2">The sequence shown here is derived from an EMBL/GenBank/DDBJ whole genome shotgun (WGS) entry which is preliminary data.</text>
</comment>
<dbReference type="CDD" id="cd14748">
    <property type="entry name" value="PBP2_UgpB"/>
    <property type="match status" value="1"/>
</dbReference>
<organism evidence="2 3">
    <name type="scientific">Microbacterium helvum</name>
    <dbReference type="NCBI Taxonomy" id="2773713"/>
    <lineage>
        <taxon>Bacteria</taxon>
        <taxon>Bacillati</taxon>
        <taxon>Actinomycetota</taxon>
        <taxon>Actinomycetes</taxon>
        <taxon>Micrococcales</taxon>
        <taxon>Microbacteriaceae</taxon>
        <taxon>Microbacterium</taxon>
    </lineage>
</organism>
<feature type="chain" id="PRO_5046736513" evidence="1">
    <location>
        <begin position="23"/>
        <end position="433"/>
    </location>
</feature>
<dbReference type="InterPro" id="IPR050490">
    <property type="entry name" value="Bact_solute-bd_prot1"/>
</dbReference>
<feature type="signal peptide" evidence="1">
    <location>
        <begin position="1"/>
        <end position="22"/>
    </location>
</feature>
<evidence type="ECO:0000256" key="1">
    <source>
        <dbReference type="SAM" id="SignalP"/>
    </source>
</evidence>
<sequence>MKKAIARGLGVGLAATVALALAGCAGSNGGGGSVSGDDYDGPKVEITFWHGWTGGAAPTIVPKLIEEFNSEHDNIVVKNVPQEWADIAAKMPLAIKAGKGPDVAVLHGDDLATYAAQKLLLPADDIVDNLGYSADDFPPGVYDKGNYDGSQYAVPWSVTPLGLFVNKEVLSKAGITDIPADKDGYVAALDALKGAGVQGEWVDGYVFTGTFEFESLVWQFGGDLYNKDVTEATFNSDAGVQALTWMTDLVKNGYSPANVAQDGNIKALLAGETAFNWNGVWQTTNSAFGDLDWAAAPVPQIGTEKAVWSSSTHWVFPANKGQDDDKTAAAATFVKWMNDHSLGWAETGELPAANTVREDPDLLSTYPALEPFIDELDYAHYETVSPGINEANALITTAINEALTGKKTPKEALDDAKKKADAILEQNQAKYGG</sequence>
<dbReference type="RefSeq" id="WP_191171433.1">
    <property type="nucleotide sequence ID" value="NZ_JACXZS010000005.1"/>
</dbReference>
<dbReference type="Proteomes" id="UP000598426">
    <property type="component" value="Unassembled WGS sequence"/>
</dbReference>
<dbReference type="EMBL" id="JACXZS010000005">
    <property type="protein sequence ID" value="MBD3941802.1"/>
    <property type="molecule type" value="Genomic_DNA"/>
</dbReference>
<dbReference type="SUPFAM" id="SSF53850">
    <property type="entry name" value="Periplasmic binding protein-like II"/>
    <property type="match status" value="1"/>
</dbReference>